<proteinExistence type="predicted"/>
<organism evidence="1">
    <name type="scientific">Rhizophora mucronata</name>
    <name type="common">Asiatic mangrove</name>
    <dbReference type="NCBI Taxonomy" id="61149"/>
    <lineage>
        <taxon>Eukaryota</taxon>
        <taxon>Viridiplantae</taxon>
        <taxon>Streptophyta</taxon>
        <taxon>Embryophyta</taxon>
        <taxon>Tracheophyta</taxon>
        <taxon>Spermatophyta</taxon>
        <taxon>Magnoliopsida</taxon>
        <taxon>eudicotyledons</taxon>
        <taxon>Gunneridae</taxon>
        <taxon>Pentapetalae</taxon>
        <taxon>rosids</taxon>
        <taxon>fabids</taxon>
        <taxon>Malpighiales</taxon>
        <taxon>Rhizophoraceae</taxon>
        <taxon>Rhizophora</taxon>
    </lineage>
</organism>
<accession>A0A2P2N376</accession>
<protein>
    <submittedName>
        <fullName evidence="1">Uncharacterized protein</fullName>
    </submittedName>
</protein>
<reference evidence="1" key="1">
    <citation type="submission" date="2018-02" db="EMBL/GenBank/DDBJ databases">
        <title>Rhizophora mucronata_Transcriptome.</title>
        <authorList>
            <person name="Meera S.P."/>
            <person name="Sreeshan A."/>
            <person name="Augustine A."/>
        </authorList>
    </citation>
    <scope>NUCLEOTIDE SEQUENCE</scope>
    <source>
        <tissue evidence="1">Leaf</tissue>
    </source>
</reference>
<name>A0A2P2N376_RHIMU</name>
<evidence type="ECO:0000313" key="1">
    <source>
        <dbReference type="EMBL" id="MBX36907.1"/>
    </source>
</evidence>
<dbReference type="EMBL" id="GGEC01056423">
    <property type="protein sequence ID" value="MBX36907.1"/>
    <property type="molecule type" value="Transcribed_RNA"/>
</dbReference>
<dbReference type="AlphaFoldDB" id="A0A2P2N376"/>
<sequence>MLTSTFKFLLYLRPSPGQREFSHGALCKYS</sequence>